<dbReference type="Gene3D" id="3.30.40.10">
    <property type="entry name" value="Zinc/RING finger domain, C3HC4 (zinc finger)"/>
    <property type="match status" value="1"/>
</dbReference>
<dbReference type="SUPFAM" id="SSF52540">
    <property type="entry name" value="P-loop containing nucleoside triphosphate hydrolases"/>
    <property type="match status" value="1"/>
</dbReference>
<dbReference type="CDD" id="cd15517">
    <property type="entry name" value="PHD_TCF19_like"/>
    <property type="match status" value="1"/>
</dbReference>
<sequence length="803" mass="91190">MYHECNVLSCYTNYIVINCYRDVIGDLRKLGKKVAVCSTTGISCMQLGDGAVTVHHWCGIGDGRYTPEFLSSNFMSDDIFQGARERIRKTDSLVIDEVGMASKKIFDMIELVEVALINAVHEFCDGKPSTQTEAFLRSFDRDVQCQSVTRLFGTNFEVDYVNSLFLEEKLGNEMIYLAVDTGDRHYLMKSGAPRKLILKVGAPVIATRNLPGICNGMQGVVAAIPDTGPVINFSGKLFTMTRVNFEFFDPKKSKVIASRSQYPVKLAYAMTIHRSQGMTINALEIDCHSIFQPGQLGVAVGRVTSSENLKIVNFNKNSATLKHPEKVYAFYFEESVEPKDDLSCCRKNYRIEFSIAEDDDDSDKGDGDSDNGTGCIIEADTKGDVYENTEDSDILICPYDCSQFLNENGNLSFLPVTMTENFISAVKMQSNILFTKLKNFKSPSTSEEFNQFYGSLHMYLTSKEHLSTLETLKDSKKPQKLSSKLMFWIVHQVMNDRQKDIIDQQIKKKIVPQVEVTPVIQSKIRYLAGACIKKISSMLKLDVTNKLYAKTENVRVKRHMSFIKHRLIGSLISSEEESKSTSSAVESFKEIDYKQGPSKGLLNVNDTVFNFFINLHKLVQIHLTASDFHIYLDKLHLHLRTVVFTEEEIFRDWTKLFEDCDDEILHDMFESVCEYFIRISLSEGLHNFKESIPKKKKQALRSKLKALSERSNPVPQSSKQPIQSEESFNCSTCNAFCVWEPTCMDEESIQCDTCDKWYHYKCQQLTGNESFLKRKSSKWSCLDCLEKGTSKSKGKGRGTKRKL</sequence>
<dbReference type="SMART" id="SM00249">
    <property type="entry name" value="PHD"/>
    <property type="match status" value="1"/>
</dbReference>
<dbReference type="Proteomes" id="UP001186944">
    <property type="component" value="Unassembled WGS sequence"/>
</dbReference>
<evidence type="ECO:0000259" key="5">
    <source>
        <dbReference type="PROSITE" id="PS50016"/>
    </source>
</evidence>
<evidence type="ECO:0000256" key="3">
    <source>
        <dbReference type="ARBA" id="ARBA00022833"/>
    </source>
</evidence>
<dbReference type="PANTHER" id="PTHR47642">
    <property type="entry name" value="ATP-DEPENDENT DNA HELICASE"/>
    <property type="match status" value="1"/>
</dbReference>
<keyword evidence="3" id="KW-0862">Zinc</keyword>
<feature type="domain" description="PHD-type" evidence="5">
    <location>
        <begin position="727"/>
        <end position="787"/>
    </location>
</feature>
<dbReference type="EMBL" id="VSWD01000012">
    <property type="protein sequence ID" value="KAK3086438.1"/>
    <property type="molecule type" value="Genomic_DNA"/>
</dbReference>
<comment type="caution">
    <text evidence="6">The sequence shown here is derived from an EMBL/GenBank/DDBJ whole genome shotgun (WGS) entry which is preliminary data.</text>
</comment>
<dbReference type="CDD" id="cd18809">
    <property type="entry name" value="SF1_C_RecD"/>
    <property type="match status" value="1"/>
</dbReference>
<dbReference type="InterPro" id="IPR013083">
    <property type="entry name" value="Znf_RING/FYVE/PHD"/>
</dbReference>
<dbReference type="InterPro" id="IPR001965">
    <property type="entry name" value="Znf_PHD"/>
</dbReference>
<evidence type="ECO:0000313" key="7">
    <source>
        <dbReference type="Proteomes" id="UP001186944"/>
    </source>
</evidence>
<dbReference type="Gene3D" id="3.40.50.300">
    <property type="entry name" value="P-loop containing nucleotide triphosphate hydrolases"/>
    <property type="match status" value="2"/>
</dbReference>
<keyword evidence="7" id="KW-1185">Reference proteome</keyword>
<dbReference type="GO" id="GO:0008270">
    <property type="term" value="F:zinc ion binding"/>
    <property type="evidence" value="ECO:0007669"/>
    <property type="project" value="UniProtKB-KW"/>
</dbReference>
<protein>
    <recommendedName>
        <fullName evidence="5">PHD-type domain-containing protein</fullName>
    </recommendedName>
</protein>
<evidence type="ECO:0000256" key="4">
    <source>
        <dbReference type="PROSITE-ProRule" id="PRU00146"/>
    </source>
</evidence>
<keyword evidence="1" id="KW-0479">Metal-binding</keyword>
<gene>
    <name evidence="6" type="ORF">FSP39_018434</name>
</gene>
<dbReference type="InterPro" id="IPR019787">
    <property type="entry name" value="Znf_PHD-finger"/>
</dbReference>
<evidence type="ECO:0000256" key="1">
    <source>
        <dbReference type="ARBA" id="ARBA00022723"/>
    </source>
</evidence>
<dbReference type="PANTHER" id="PTHR47642:SF6">
    <property type="entry name" value="ATP-DEPENDENT DNA HELICASE"/>
    <property type="match status" value="1"/>
</dbReference>
<name>A0AA88XJM7_PINIB</name>
<reference evidence="6" key="1">
    <citation type="submission" date="2019-08" db="EMBL/GenBank/DDBJ databases">
        <title>The improved chromosome-level genome for the pearl oyster Pinctada fucata martensii using PacBio sequencing and Hi-C.</title>
        <authorList>
            <person name="Zheng Z."/>
        </authorList>
    </citation>
    <scope>NUCLEOTIDE SEQUENCE</scope>
    <source>
        <strain evidence="6">ZZ-2019</strain>
        <tissue evidence="6">Adductor muscle</tissue>
    </source>
</reference>
<dbReference type="InterPro" id="IPR027417">
    <property type="entry name" value="P-loop_NTPase"/>
</dbReference>
<accession>A0AA88XJM7</accession>
<dbReference type="InterPro" id="IPR011011">
    <property type="entry name" value="Znf_FYVE_PHD"/>
</dbReference>
<keyword evidence="2 4" id="KW-0863">Zinc-finger</keyword>
<dbReference type="SUPFAM" id="SSF57903">
    <property type="entry name" value="FYVE/PHD zinc finger"/>
    <property type="match status" value="1"/>
</dbReference>
<dbReference type="InterPro" id="IPR051055">
    <property type="entry name" value="PIF1_helicase"/>
</dbReference>
<dbReference type="Gene3D" id="2.30.30.940">
    <property type="match status" value="1"/>
</dbReference>
<evidence type="ECO:0000313" key="6">
    <source>
        <dbReference type="EMBL" id="KAK3086438.1"/>
    </source>
</evidence>
<dbReference type="AlphaFoldDB" id="A0AA88XJM7"/>
<proteinExistence type="predicted"/>
<dbReference type="PROSITE" id="PS50016">
    <property type="entry name" value="ZF_PHD_2"/>
    <property type="match status" value="1"/>
</dbReference>
<evidence type="ECO:0000256" key="2">
    <source>
        <dbReference type="ARBA" id="ARBA00022771"/>
    </source>
</evidence>
<organism evidence="6 7">
    <name type="scientific">Pinctada imbricata</name>
    <name type="common">Atlantic pearl-oyster</name>
    <name type="synonym">Pinctada martensii</name>
    <dbReference type="NCBI Taxonomy" id="66713"/>
    <lineage>
        <taxon>Eukaryota</taxon>
        <taxon>Metazoa</taxon>
        <taxon>Spiralia</taxon>
        <taxon>Lophotrochozoa</taxon>
        <taxon>Mollusca</taxon>
        <taxon>Bivalvia</taxon>
        <taxon>Autobranchia</taxon>
        <taxon>Pteriomorphia</taxon>
        <taxon>Pterioida</taxon>
        <taxon>Pterioidea</taxon>
        <taxon>Pteriidae</taxon>
        <taxon>Pinctada</taxon>
    </lineage>
</organism>